<comment type="caution">
    <text evidence="1">The sequence shown here is derived from an EMBL/GenBank/DDBJ whole genome shotgun (WGS) entry which is preliminary data.</text>
</comment>
<accession>A0A2G8S0X0</accession>
<sequence>MAASAPTNVDLTHTFMVYSSEGLYLLTANKYMKVASATLLFLEIISTLPDEVNQIVDFTTIFDFTGDLQVVHVHLA</sequence>
<gene>
    <name evidence="1" type="ORF">GSI_10535</name>
</gene>
<dbReference type="EMBL" id="AYKW01000034">
    <property type="protein sequence ID" value="PIL27387.1"/>
    <property type="molecule type" value="Genomic_DNA"/>
</dbReference>
<organism evidence="1 2">
    <name type="scientific">Ganoderma sinense ZZ0214-1</name>
    <dbReference type="NCBI Taxonomy" id="1077348"/>
    <lineage>
        <taxon>Eukaryota</taxon>
        <taxon>Fungi</taxon>
        <taxon>Dikarya</taxon>
        <taxon>Basidiomycota</taxon>
        <taxon>Agaricomycotina</taxon>
        <taxon>Agaricomycetes</taxon>
        <taxon>Polyporales</taxon>
        <taxon>Polyporaceae</taxon>
        <taxon>Ganoderma</taxon>
    </lineage>
</organism>
<proteinExistence type="predicted"/>
<dbReference type="AlphaFoldDB" id="A0A2G8S0X0"/>
<name>A0A2G8S0X0_9APHY</name>
<evidence type="ECO:0000313" key="1">
    <source>
        <dbReference type="EMBL" id="PIL27387.1"/>
    </source>
</evidence>
<dbReference type="Proteomes" id="UP000230002">
    <property type="component" value="Unassembled WGS sequence"/>
</dbReference>
<protein>
    <submittedName>
        <fullName evidence="1">Uncharacterized protein</fullName>
    </submittedName>
</protein>
<evidence type="ECO:0000313" key="2">
    <source>
        <dbReference type="Proteomes" id="UP000230002"/>
    </source>
</evidence>
<keyword evidence="2" id="KW-1185">Reference proteome</keyword>
<reference evidence="1 2" key="1">
    <citation type="journal article" date="2015" name="Sci. Rep.">
        <title>Chromosome-level genome map provides insights into diverse defense mechanisms in the medicinal fungus Ganoderma sinense.</title>
        <authorList>
            <person name="Zhu Y."/>
            <person name="Xu J."/>
            <person name="Sun C."/>
            <person name="Zhou S."/>
            <person name="Xu H."/>
            <person name="Nelson D.R."/>
            <person name="Qian J."/>
            <person name="Song J."/>
            <person name="Luo H."/>
            <person name="Xiang L."/>
            <person name="Li Y."/>
            <person name="Xu Z."/>
            <person name="Ji A."/>
            <person name="Wang L."/>
            <person name="Lu S."/>
            <person name="Hayward A."/>
            <person name="Sun W."/>
            <person name="Li X."/>
            <person name="Schwartz D.C."/>
            <person name="Wang Y."/>
            <person name="Chen S."/>
        </authorList>
    </citation>
    <scope>NUCLEOTIDE SEQUENCE [LARGE SCALE GENOMIC DNA]</scope>
    <source>
        <strain evidence="1 2">ZZ0214-1</strain>
    </source>
</reference>